<feature type="compositionally biased region" description="Low complexity" evidence="1">
    <location>
        <begin position="25"/>
        <end position="43"/>
    </location>
</feature>
<gene>
    <name evidence="2" type="ORF">NQ491_00085</name>
</gene>
<evidence type="ECO:0000313" key="2">
    <source>
        <dbReference type="EMBL" id="UWN57215.1"/>
    </source>
</evidence>
<name>A0ABY5UZ29_9BACT</name>
<feature type="region of interest" description="Disordered" evidence="1">
    <location>
        <begin position="22"/>
        <end position="43"/>
    </location>
</feature>
<sequence>MKKQLVTASLLALLAASCGHRTDRSTAAPDSSKPAAAASAQATDTAALGPEMLRTYEGLLPAADGPGIRYELTLENREHSGDGTYRLAMTYLEAENGRDTTFFSSGRWGTLRGTDDDPDATVYQLNIGDTTLEQINFLSYPDSLIMLGADMKRAESKLNYTLKLVSSVER</sequence>
<dbReference type="GeneID" id="82890085"/>
<proteinExistence type="predicted"/>
<dbReference type="EMBL" id="CP102294">
    <property type="protein sequence ID" value="UWN57215.1"/>
    <property type="molecule type" value="Genomic_DNA"/>
</dbReference>
<dbReference type="PROSITE" id="PS51257">
    <property type="entry name" value="PROKAR_LIPOPROTEIN"/>
    <property type="match status" value="1"/>
</dbReference>
<dbReference type="RefSeq" id="WP_019245415.1">
    <property type="nucleotide sequence ID" value="NZ_CAPH01000007.1"/>
</dbReference>
<dbReference type="Proteomes" id="UP001059295">
    <property type="component" value="Chromosome"/>
</dbReference>
<evidence type="ECO:0000313" key="3">
    <source>
        <dbReference type="Proteomes" id="UP001059295"/>
    </source>
</evidence>
<dbReference type="Gene3D" id="2.40.128.640">
    <property type="match status" value="1"/>
</dbReference>
<keyword evidence="3" id="KW-1185">Reference proteome</keyword>
<evidence type="ECO:0000256" key="1">
    <source>
        <dbReference type="SAM" id="MobiDB-lite"/>
    </source>
</evidence>
<organism evidence="2 3">
    <name type="scientific">Alistipes ihumii AP11</name>
    <dbReference type="NCBI Taxonomy" id="1211813"/>
    <lineage>
        <taxon>Bacteria</taxon>
        <taxon>Pseudomonadati</taxon>
        <taxon>Bacteroidota</taxon>
        <taxon>Bacteroidia</taxon>
        <taxon>Bacteroidales</taxon>
        <taxon>Rikenellaceae</taxon>
        <taxon>Alistipes</taxon>
    </lineage>
</organism>
<dbReference type="Pfam" id="PF04170">
    <property type="entry name" value="NlpE"/>
    <property type="match status" value="1"/>
</dbReference>
<reference evidence="2" key="1">
    <citation type="journal article" date="2022" name="Cell">
        <title>Design, construction, and in vivo augmentation of a complex gut microbiome.</title>
        <authorList>
            <person name="Cheng A.G."/>
            <person name="Ho P.Y."/>
            <person name="Aranda-Diaz A."/>
            <person name="Jain S."/>
            <person name="Yu F.B."/>
            <person name="Meng X."/>
            <person name="Wang M."/>
            <person name="Iakiviak M."/>
            <person name="Nagashima K."/>
            <person name="Zhao A."/>
            <person name="Murugkar P."/>
            <person name="Patil A."/>
            <person name="Atabakhsh K."/>
            <person name="Weakley A."/>
            <person name="Yan J."/>
            <person name="Brumbaugh A.R."/>
            <person name="Higginbottom S."/>
            <person name="Dimas A."/>
            <person name="Shiver A.L."/>
            <person name="Deutschbauer A."/>
            <person name="Neff N."/>
            <person name="Sonnenburg J.L."/>
            <person name="Huang K.C."/>
            <person name="Fischbach M.A."/>
        </authorList>
    </citation>
    <scope>NUCLEOTIDE SEQUENCE</scope>
    <source>
        <strain evidence="2">AP11</strain>
    </source>
</reference>
<accession>A0ABY5UZ29</accession>
<dbReference type="InterPro" id="IPR007298">
    <property type="entry name" value="Cu-R_lipoprotein_NlpE"/>
</dbReference>
<protein>
    <submittedName>
        <fullName evidence="2">Copper resistance protein NlpE</fullName>
    </submittedName>
</protein>